<keyword evidence="3 4" id="KW-0539">Nucleus</keyword>
<dbReference type="AlphaFoldDB" id="A0AAJ6ZS01"/>
<accession>A0AAJ6ZS01</accession>
<dbReference type="InterPro" id="IPR004875">
    <property type="entry name" value="DDE_SF_endonuclease_dom"/>
</dbReference>
<dbReference type="InterPro" id="IPR050863">
    <property type="entry name" value="CenT-Element_Derived"/>
</dbReference>
<sequence length="504" mass="57951">MSQKKRKSLNIKEKLHVISKLESGTLNKDLAKEYGVPHSTISSIWSKREKIKILYDANYLKMKRARTTKNTNIEEALLKWYKHQRANNYSVNGPILQQKANDFAKHFGEDFVCSASWIQRFKARHSIIYGKICGENKAPSPIDEWKSQKLPILCAGYEPDNIFNADETGLFYSLTPDSSFKFEGQHCSLGEMSNMRLTILVAANMTGTMKKKLLVVGKPKKPSCLKNNNSLLVTYENNVNSWMTSQIFERWLRHWDAELEEIDRKILLLVDKCPAHESVNDLRYIKLVFLPLNVTSVLQPMQQGIIRCLKYKYRRFQVLNIIRNLDNDNHKSFSVLDAILMISEAWENVSQNTIADCFRQAGITEFLTIYSDDDVMPLVQQIFVTDSDEEEVPLDKLAQSLRPPLNVTETEKFVDIDNSVATCLSAAKNDVQEIVAVKEEIDDRNTEEQFCIPSLNDGLNAINVLRKILLCKEQFKIQGNYDDTLVNIKREIENSYVQEECAKD</sequence>
<name>A0AAJ6ZS01_PAPXU</name>
<dbReference type="InterPro" id="IPR036397">
    <property type="entry name" value="RNaseH_sf"/>
</dbReference>
<evidence type="ECO:0000256" key="3">
    <source>
        <dbReference type="ARBA" id="ARBA00023242"/>
    </source>
</evidence>
<proteinExistence type="predicted"/>
<evidence type="ECO:0000259" key="6">
    <source>
        <dbReference type="PROSITE" id="PS51253"/>
    </source>
</evidence>
<evidence type="ECO:0000259" key="5">
    <source>
        <dbReference type="PROSITE" id="PS50960"/>
    </source>
</evidence>
<dbReference type="PANTHER" id="PTHR19303:SF73">
    <property type="entry name" value="PROTEIN PDC2"/>
    <property type="match status" value="1"/>
</dbReference>
<dbReference type="Gene3D" id="3.30.420.10">
    <property type="entry name" value="Ribonuclease H-like superfamily/Ribonuclease H"/>
    <property type="match status" value="1"/>
</dbReference>
<protein>
    <submittedName>
        <fullName evidence="7">Tigger transposable element-derived protein 6-like</fullName>
    </submittedName>
</protein>
<feature type="domain" description="HTH psq-type" evidence="5">
    <location>
        <begin position="1"/>
        <end position="51"/>
    </location>
</feature>
<comment type="subcellular location">
    <subcellularLocation>
        <location evidence="1 4">Nucleus</location>
    </subcellularLocation>
</comment>
<dbReference type="Pfam" id="PF03184">
    <property type="entry name" value="DDE_1"/>
    <property type="match status" value="1"/>
</dbReference>
<dbReference type="Pfam" id="PF04218">
    <property type="entry name" value="CENP-B_N"/>
    <property type="match status" value="1"/>
</dbReference>
<dbReference type="InterPro" id="IPR006600">
    <property type="entry name" value="HTH_CenpB_DNA-bd_dom"/>
</dbReference>
<reference evidence="7" key="1">
    <citation type="submission" date="2025-08" db="UniProtKB">
        <authorList>
            <consortium name="RefSeq"/>
        </authorList>
    </citation>
    <scope>IDENTIFICATION</scope>
</reference>
<evidence type="ECO:0000256" key="1">
    <source>
        <dbReference type="ARBA" id="ARBA00004123"/>
    </source>
</evidence>
<dbReference type="GeneID" id="106125337"/>
<dbReference type="InterPro" id="IPR007889">
    <property type="entry name" value="HTH_Psq"/>
</dbReference>
<dbReference type="SMART" id="SM00674">
    <property type="entry name" value="CENPB"/>
    <property type="match status" value="1"/>
</dbReference>
<dbReference type="Proteomes" id="UP000694872">
    <property type="component" value="Unplaced"/>
</dbReference>
<dbReference type="KEGG" id="pxu:106125337"/>
<dbReference type="Gene3D" id="1.10.10.60">
    <property type="entry name" value="Homeodomain-like"/>
    <property type="match status" value="2"/>
</dbReference>
<dbReference type="PANTHER" id="PTHR19303">
    <property type="entry name" value="TRANSPOSON"/>
    <property type="match status" value="1"/>
</dbReference>
<dbReference type="Pfam" id="PF03221">
    <property type="entry name" value="HTH_Tnp_Tc5"/>
    <property type="match status" value="1"/>
</dbReference>
<dbReference type="PROSITE" id="PS50960">
    <property type="entry name" value="HTH_PSQ"/>
    <property type="match status" value="1"/>
</dbReference>
<gene>
    <name evidence="7" type="primary">LOC106125337</name>
</gene>
<organism evidence="7">
    <name type="scientific">Papilio xuthus</name>
    <name type="common">Asian swallowtail butterfly</name>
    <dbReference type="NCBI Taxonomy" id="66420"/>
    <lineage>
        <taxon>Eukaryota</taxon>
        <taxon>Metazoa</taxon>
        <taxon>Ecdysozoa</taxon>
        <taxon>Arthropoda</taxon>
        <taxon>Hexapoda</taxon>
        <taxon>Insecta</taxon>
        <taxon>Pterygota</taxon>
        <taxon>Neoptera</taxon>
        <taxon>Endopterygota</taxon>
        <taxon>Lepidoptera</taxon>
        <taxon>Glossata</taxon>
        <taxon>Ditrysia</taxon>
        <taxon>Papilionoidea</taxon>
        <taxon>Papilionidae</taxon>
        <taxon>Papilioninae</taxon>
        <taxon>Papilio</taxon>
    </lineage>
</organism>
<dbReference type="GO" id="GO:0005634">
    <property type="term" value="C:nucleus"/>
    <property type="evidence" value="ECO:0007669"/>
    <property type="project" value="UniProtKB-SubCell"/>
</dbReference>
<dbReference type="RefSeq" id="XP_013177949.1">
    <property type="nucleotide sequence ID" value="XM_013322495.1"/>
</dbReference>
<evidence type="ECO:0000313" key="7">
    <source>
        <dbReference type="RefSeq" id="XP_013177949.1"/>
    </source>
</evidence>
<dbReference type="InterPro" id="IPR009057">
    <property type="entry name" value="Homeodomain-like_sf"/>
</dbReference>
<evidence type="ECO:0000256" key="4">
    <source>
        <dbReference type="PROSITE-ProRule" id="PRU00320"/>
    </source>
</evidence>
<evidence type="ECO:0000256" key="2">
    <source>
        <dbReference type="ARBA" id="ARBA00023125"/>
    </source>
</evidence>
<dbReference type="SUPFAM" id="SSF46689">
    <property type="entry name" value="Homeodomain-like"/>
    <property type="match status" value="2"/>
</dbReference>
<dbReference type="GO" id="GO:0003677">
    <property type="term" value="F:DNA binding"/>
    <property type="evidence" value="ECO:0007669"/>
    <property type="project" value="UniProtKB-UniRule"/>
</dbReference>
<dbReference type="PROSITE" id="PS51253">
    <property type="entry name" value="HTH_CENPB"/>
    <property type="match status" value="1"/>
</dbReference>
<feature type="domain" description="HTH CENPB-type" evidence="6">
    <location>
        <begin position="61"/>
        <end position="131"/>
    </location>
</feature>
<keyword evidence="2 4" id="KW-0238">DNA-binding</keyword>
<feature type="DNA-binding region" description="H-T-H motif" evidence="4">
    <location>
        <begin position="27"/>
        <end position="47"/>
    </location>
</feature>